<proteinExistence type="predicted"/>
<gene>
    <name evidence="1" type="primary">P0431B06.38</name>
</gene>
<dbReference type="EMBL" id="AP004774">
    <property type="protein sequence ID" value="BAD15651.1"/>
    <property type="molecule type" value="Genomic_DNA"/>
</dbReference>
<dbReference type="Proteomes" id="UP000000763">
    <property type="component" value="Chromosome 2"/>
</dbReference>
<dbReference type="AlphaFoldDB" id="Q6Z8J2"/>
<reference evidence="2" key="1">
    <citation type="journal article" date="2005" name="Nature">
        <title>The map-based sequence of the rice genome.</title>
        <authorList>
            <consortium name="International rice genome sequencing project (IRGSP)"/>
            <person name="Matsumoto T."/>
            <person name="Wu J."/>
            <person name="Kanamori H."/>
            <person name="Katayose Y."/>
            <person name="Fujisawa M."/>
            <person name="Namiki N."/>
            <person name="Mizuno H."/>
            <person name="Yamamoto K."/>
            <person name="Antonio B.A."/>
            <person name="Baba T."/>
            <person name="Sakata K."/>
            <person name="Nagamura Y."/>
            <person name="Aoki H."/>
            <person name="Arikawa K."/>
            <person name="Arita K."/>
            <person name="Bito T."/>
            <person name="Chiden Y."/>
            <person name="Fujitsuka N."/>
            <person name="Fukunaka R."/>
            <person name="Hamada M."/>
            <person name="Harada C."/>
            <person name="Hayashi A."/>
            <person name="Hijishita S."/>
            <person name="Honda M."/>
            <person name="Hosokawa S."/>
            <person name="Ichikawa Y."/>
            <person name="Idonuma A."/>
            <person name="Iijima M."/>
            <person name="Ikeda M."/>
            <person name="Ikeno M."/>
            <person name="Ito K."/>
            <person name="Ito S."/>
            <person name="Ito T."/>
            <person name="Ito Y."/>
            <person name="Ito Y."/>
            <person name="Iwabuchi A."/>
            <person name="Kamiya K."/>
            <person name="Karasawa W."/>
            <person name="Kurita K."/>
            <person name="Katagiri S."/>
            <person name="Kikuta A."/>
            <person name="Kobayashi H."/>
            <person name="Kobayashi N."/>
            <person name="Machita K."/>
            <person name="Maehara T."/>
            <person name="Masukawa M."/>
            <person name="Mizubayashi T."/>
            <person name="Mukai Y."/>
            <person name="Nagasaki H."/>
            <person name="Nagata Y."/>
            <person name="Naito S."/>
            <person name="Nakashima M."/>
            <person name="Nakama Y."/>
            <person name="Nakamichi Y."/>
            <person name="Nakamura M."/>
            <person name="Meguro A."/>
            <person name="Negishi M."/>
            <person name="Ohta I."/>
            <person name="Ohta T."/>
            <person name="Okamoto M."/>
            <person name="Ono N."/>
            <person name="Saji S."/>
            <person name="Sakaguchi M."/>
            <person name="Sakai K."/>
            <person name="Shibata M."/>
            <person name="Shimokawa T."/>
            <person name="Song J."/>
            <person name="Takazaki Y."/>
            <person name="Terasawa K."/>
            <person name="Tsugane M."/>
            <person name="Tsuji K."/>
            <person name="Ueda S."/>
            <person name="Waki K."/>
            <person name="Yamagata H."/>
            <person name="Yamamoto M."/>
            <person name="Yamamoto S."/>
            <person name="Yamane H."/>
            <person name="Yoshiki S."/>
            <person name="Yoshihara R."/>
            <person name="Yukawa K."/>
            <person name="Zhong H."/>
            <person name="Yano M."/>
            <person name="Yuan Q."/>
            <person name="Ouyang S."/>
            <person name="Liu J."/>
            <person name="Jones K.M."/>
            <person name="Gansberger K."/>
            <person name="Moffat K."/>
            <person name="Hill J."/>
            <person name="Bera J."/>
            <person name="Fadrosh D."/>
            <person name="Jin S."/>
            <person name="Johri S."/>
            <person name="Kim M."/>
            <person name="Overton L."/>
            <person name="Reardon M."/>
            <person name="Tsitrin T."/>
            <person name="Vuong H."/>
            <person name="Weaver B."/>
            <person name="Ciecko A."/>
            <person name="Tallon L."/>
            <person name="Jackson J."/>
            <person name="Pai G."/>
            <person name="Aken S.V."/>
            <person name="Utterback T."/>
            <person name="Reidmuller S."/>
            <person name="Feldblyum T."/>
            <person name="Hsiao J."/>
            <person name="Zismann V."/>
            <person name="Iobst S."/>
            <person name="de Vazeille A.R."/>
            <person name="Buell C.R."/>
            <person name="Ying K."/>
            <person name="Li Y."/>
            <person name="Lu T."/>
            <person name="Huang Y."/>
            <person name="Zhao Q."/>
            <person name="Feng Q."/>
            <person name="Zhang L."/>
            <person name="Zhu J."/>
            <person name="Weng Q."/>
            <person name="Mu J."/>
            <person name="Lu Y."/>
            <person name="Fan D."/>
            <person name="Liu Y."/>
            <person name="Guan J."/>
            <person name="Zhang Y."/>
            <person name="Yu S."/>
            <person name="Liu X."/>
            <person name="Zhang Y."/>
            <person name="Hong G."/>
            <person name="Han B."/>
            <person name="Choisne N."/>
            <person name="Demange N."/>
            <person name="Orjeda G."/>
            <person name="Samain S."/>
            <person name="Cattolico L."/>
            <person name="Pelletier E."/>
            <person name="Couloux A."/>
            <person name="Segurens B."/>
            <person name="Wincker P."/>
            <person name="D'Hont A."/>
            <person name="Scarpelli C."/>
            <person name="Weissenbach J."/>
            <person name="Salanoubat M."/>
            <person name="Quetier F."/>
            <person name="Yu Y."/>
            <person name="Kim H.R."/>
            <person name="Rambo T."/>
            <person name="Currie J."/>
            <person name="Collura K."/>
            <person name="Luo M."/>
            <person name="Yang T."/>
            <person name="Ammiraju J.S.S."/>
            <person name="Engler F."/>
            <person name="Soderlund C."/>
            <person name="Wing R.A."/>
            <person name="Palmer L.E."/>
            <person name="de la Bastide M."/>
            <person name="Spiegel L."/>
            <person name="Nascimento L."/>
            <person name="Zutavern T."/>
            <person name="O'Shaughnessy A."/>
            <person name="Dike S."/>
            <person name="Dedhia N."/>
            <person name="Preston R."/>
            <person name="Balija V."/>
            <person name="McCombie W.R."/>
            <person name="Chow T."/>
            <person name="Chen H."/>
            <person name="Chung M."/>
            <person name="Chen C."/>
            <person name="Shaw J."/>
            <person name="Wu H."/>
            <person name="Hsiao K."/>
            <person name="Chao Y."/>
            <person name="Chu M."/>
            <person name="Cheng C."/>
            <person name="Hour A."/>
            <person name="Lee P."/>
            <person name="Lin S."/>
            <person name="Lin Y."/>
            <person name="Liou J."/>
            <person name="Liu S."/>
            <person name="Hsing Y."/>
            <person name="Raghuvanshi S."/>
            <person name="Mohanty A."/>
            <person name="Bharti A.K."/>
            <person name="Gaur A."/>
            <person name="Gupta V."/>
            <person name="Kumar D."/>
            <person name="Ravi V."/>
            <person name="Vij S."/>
            <person name="Kapur A."/>
            <person name="Khurana P."/>
            <person name="Khurana P."/>
            <person name="Khurana J.P."/>
            <person name="Tyagi A.K."/>
            <person name="Gaikwad K."/>
            <person name="Singh A."/>
            <person name="Dalal V."/>
            <person name="Srivastava S."/>
            <person name="Dixit A."/>
            <person name="Pal A.K."/>
            <person name="Ghazi I.A."/>
            <person name="Yadav M."/>
            <person name="Pandit A."/>
            <person name="Bhargava A."/>
            <person name="Sureshbabu K."/>
            <person name="Batra K."/>
            <person name="Sharma T.R."/>
            <person name="Mohapatra T."/>
            <person name="Singh N.K."/>
            <person name="Messing J."/>
            <person name="Nelson A.B."/>
            <person name="Fuks G."/>
            <person name="Kavchok S."/>
            <person name="Keizer G."/>
            <person name="Linton E."/>
            <person name="Llaca V."/>
            <person name="Song R."/>
            <person name="Tanyolac B."/>
            <person name="Young S."/>
            <person name="Ho-Il K."/>
            <person name="Hahn J.H."/>
            <person name="Sangsakoo G."/>
            <person name="Vanavichit A."/>
            <person name="de Mattos Luiz.A.T."/>
            <person name="Zimmer P.D."/>
            <person name="Malone G."/>
            <person name="Dellagostin O."/>
            <person name="de Oliveira A.C."/>
            <person name="Bevan M."/>
            <person name="Bancroft I."/>
            <person name="Minx P."/>
            <person name="Cordum H."/>
            <person name="Wilson R."/>
            <person name="Cheng Z."/>
            <person name="Jin W."/>
            <person name="Jiang J."/>
            <person name="Leong S.A."/>
            <person name="Iwama H."/>
            <person name="Gojobori T."/>
            <person name="Itoh T."/>
            <person name="Niimura Y."/>
            <person name="Fujii Y."/>
            <person name="Habara T."/>
            <person name="Sakai H."/>
            <person name="Sato Y."/>
            <person name="Wilson G."/>
            <person name="Kumar K."/>
            <person name="McCouch S."/>
            <person name="Juretic N."/>
            <person name="Hoen D."/>
            <person name="Wright S."/>
            <person name="Bruskiewich R."/>
            <person name="Bureau T."/>
            <person name="Miyao A."/>
            <person name="Hirochika H."/>
            <person name="Nishikawa T."/>
            <person name="Kadowaki K."/>
            <person name="Sugiura M."/>
            <person name="Burr B."/>
            <person name="Sasaki T."/>
        </authorList>
    </citation>
    <scope>NUCLEOTIDE SEQUENCE [LARGE SCALE GENOMIC DNA]</scope>
    <source>
        <strain evidence="2">cv. Nipponbare</strain>
    </source>
</reference>
<reference evidence="2" key="2">
    <citation type="journal article" date="2008" name="Nucleic Acids Res.">
        <title>The rice annotation project database (RAP-DB): 2008 update.</title>
        <authorList>
            <consortium name="The rice annotation project (RAP)"/>
        </authorList>
    </citation>
    <scope>GENOME REANNOTATION</scope>
    <source>
        <strain evidence="2">cv. Nipponbare</strain>
    </source>
</reference>
<organism evidence="1 2">
    <name type="scientific">Oryza sativa subsp. japonica</name>
    <name type="common">Rice</name>
    <dbReference type="NCBI Taxonomy" id="39947"/>
    <lineage>
        <taxon>Eukaryota</taxon>
        <taxon>Viridiplantae</taxon>
        <taxon>Streptophyta</taxon>
        <taxon>Embryophyta</taxon>
        <taxon>Tracheophyta</taxon>
        <taxon>Spermatophyta</taxon>
        <taxon>Magnoliopsida</taxon>
        <taxon>Liliopsida</taxon>
        <taxon>Poales</taxon>
        <taxon>Poaceae</taxon>
        <taxon>BOP clade</taxon>
        <taxon>Oryzoideae</taxon>
        <taxon>Oryzeae</taxon>
        <taxon>Oryzinae</taxon>
        <taxon>Oryza</taxon>
        <taxon>Oryza sativa</taxon>
    </lineage>
</organism>
<protein>
    <submittedName>
        <fullName evidence="1">Uncharacterized protein</fullName>
    </submittedName>
</protein>
<evidence type="ECO:0000313" key="2">
    <source>
        <dbReference type="Proteomes" id="UP000000763"/>
    </source>
</evidence>
<name>Q6Z8J2_ORYSJ</name>
<sequence>MDDGGCSRRRPPLAWAVDAMTSNVEDLLDTEDANTSDDLWLGPWVVEEDLLLVNYIVVRWEYRLIPHKYHITPHRNHLITIIS</sequence>
<accession>Q6Z8J2</accession>
<evidence type="ECO:0000313" key="1">
    <source>
        <dbReference type="EMBL" id="BAD15651.1"/>
    </source>
</evidence>